<evidence type="ECO:0000313" key="1">
    <source>
        <dbReference type="EMBL" id="CAE0502998.1"/>
    </source>
</evidence>
<gene>
    <name evidence="1" type="ORF">DTER00134_LOCUS18071</name>
</gene>
<sequence>MEAKSYNQQQQQQTVAWVCRPPLTNGGYHAPLTPCGRGSLAVTGHQTHLAWRGYWCSETESLLHVQLQRLAKTFLAAHMQLRGCTHSTHTTDEARGAHSLHAPSSLLGHLNPASRQPLTELRWANVHGVCRALVPPLTFRERRCMRCLSR</sequence>
<dbReference type="EMBL" id="HBIP01029866">
    <property type="protein sequence ID" value="CAE0502998.1"/>
    <property type="molecule type" value="Transcribed_RNA"/>
</dbReference>
<organism evidence="1">
    <name type="scientific">Dunaliella tertiolecta</name>
    <name type="common">Green alga</name>
    <dbReference type="NCBI Taxonomy" id="3047"/>
    <lineage>
        <taxon>Eukaryota</taxon>
        <taxon>Viridiplantae</taxon>
        <taxon>Chlorophyta</taxon>
        <taxon>core chlorophytes</taxon>
        <taxon>Chlorophyceae</taxon>
        <taxon>CS clade</taxon>
        <taxon>Chlamydomonadales</taxon>
        <taxon>Dunaliellaceae</taxon>
        <taxon>Dunaliella</taxon>
    </lineage>
</organism>
<protein>
    <submittedName>
        <fullName evidence="1">Uncharacterized protein</fullName>
    </submittedName>
</protein>
<reference evidence="1" key="1">
    <citation type="submission" date="2021-01" db="EMBL/GenBank/DDBJ databases">
        <authorList>
            <person name="Corre E."/>
            <person name="Pelletier E."/>
            <person name="Niang G."/>
            <person name="Scheremetjew M."/>
            <person name="Finn R."/>
            <person name="Kale V."/>
            <person name="Holt S."/>
            <person name="Cochrane G."/>
            <person name="Meng A."/>
            <person name="Brown T."/>
            <person name="Cohen L."/>
        </authorList>
    </citation>
    <scope>NUCLEOTIDE SEQUENCE</scope>
    <source>
        <strain evidence="1">CCMP1320</strain>
    </source>
</reference>
<dbReference type="AlphaFoldDB" id="A0A7S3VS68"/>
<proteinExistence type="predicted"/>
<accession>A0A7S3VS68</accession>
<name>A0A7S3VS68_DUNTE</name>